<keyword evidence="3" id="KW-0813">Transport</keyword>
<gene>
    <name evidence="10" type="ORF">IDH45_18315</name>
</gene>
<feature type="transmembrane region" description="Helical" evidence="9">
    <location>
        <begin position="12"/>
        <end position="31"/>
    </location>
</feature>
<dbReference type="Proteomes" id="UP000639396">
    <property type="component" value="Unassembled WGS sequence"/>
</dbReference>
<dbReference type="InterPro" id="IPR004761">
    <property type="entry name" value="Spore_GerAB"/>
</dbReference>
<evidence type="ECO:0000256" key="6">
    <source>
        <dbReference type="ARBA" id="ARBA00022989"/>
    </source>
</evidence>
<evidence type="ECO:0000256" key="7">
    <source>
        <dbReference type="ARBA" id="ARBA00023136"/>
    </source>
</evidence>
<feature type="transmembrane region" description="Helical" evidence="9">
    <location>
        <begin position="123"/>
        <end position="145"/>
    </location>
</feature>
<sequence length="389" mass="42543">MKDNPRQITEIQAAIIVISTIIGVGVLPLPLFASRAGGTGGPMVTAVAVVTALVSLLLITKLGQRFPKQTIVQYSEELIGKWPARLGTVCIIVFFGVLTAMTAREFGEVVITSVLKKTPLDVTVIVMLLLAALSTRNSLATFAYIHQFYFPLILFPAMVIIALSLKNANLLYLQPVWGESTAGMLHGILIIAALFQGSFVMTLVIPAMRSPGKAMRASFWGIAISGGLYLLIVIATLAVFGPEETNKLLWPTLELAKVTSLPANILERLDAAFLAIWVTAVFTTLLSAHYFTIHALSQLFRLNDHKLFSMMLLPYVFVMAMYPKNVLQMYEIISMVGRIGLVLTFVYPLFLLLVAIFRKKGGGKTDDRNRTTDRKGAEPTPSVSSQPVK</sequence>
<dbReference type="NCBIfam" id="TIGR00912">
    <property type="entry name" value="2A0309"/>
    <property type="match status" value="1"/>
</dbReference>
<evidence type="ECO:0000256" key="8">
    <source>
        <dbReference type="SAM" id="MobiDB-lite"/>
    </source>
</evidence>
<keyword evidence="4" id="KW-0309">Germination</keyword>
<feature type="transmembrane region" description="Helical" evidence="9">
    <location>
        <begin position="184"/>
        <end position="205"/>
    </location>
</feature>
<evidence type="ECO:0000313" key="10">
    <source>
        <dbReference type="EMBL" id="MBD2863948.1"/>
    </source>
</evidence>
<keyword evidence="11" id="KW-1185">Reference proteome</keyword>
<dbReference type="GO" id="GO:0016020">
    <property type="term" value="C:membrane"/>
    <property type="evidence" value="ECO:0007669"/>
    <property type="project" value="UniProtKB-SubCell"/>
</dbReference>
<keyword evidence="6 9" id="KW-1133">Transmembrane helix</keyword>
<comment type="caution">
    <text evidence="10">The sequence shown here is derived from an EMBL/GenBank/DDBJ whole genome shotgun (WGS) entry which is preliminary data.</text>
</comment>
<dbReference type="Pfam" id="PF03845">
    <property type="entry name" value="Spore_permease"/>
    <property type="match status" value="1"/>
</dbReference>
<feature type="transmembrane region" description="Helical" evidence="9">
    <location>
        <begin position="217"/>
        <end position="240"/>
    </location>
</feature>
<proteinExistence type="inferred from homology"/>
<evidence type="ECO:0000313" key="11">
    <source>
        <dbReference type="Proteomes" id="UP000639396"/>
    </source>
</evidence>
<dbReference type="AlphaFoldDB" id="A0A927CC46"/>
<dbReference type="RefSeq" id="WP_190929576.1">
    <property type="nucleotide sequence ID" value="NZ_JACXJA010000024.1"/>
</dbReference>
<evidence type="ECO:0000256" key="2">
    <source>
        <dbReference type="ARBA" id="ARBA00007998"/>
    </source>
</evidence>
<organism evidence="10 11">
    <name type="scientific">Paenibacillus oceani</name>
    <dbReference type="NCBI Taxonomy" id="2772510"/>
    <lineage>
        <taxon>Bacteria</taxon>
        <taxon>Bacillati</taxon>
        <taxon>Bacillota</taxon>
        <taxon>Bacilli</taxon>
        <taxon>Bacillales</taxon>
        <taxon>Paenibacillaceae</taxon>
        <taxon>Paenibacillus</taxon>
    </lineage>
</organism>
<dbReference type="EMBL" id="JACXJA010000024">
    <property type="protein sequence ID" value="MBD2863948.1"/>
    <property type="molecule type" value="Genomic_DNA"/>
</dbReference>
<comment type="subcellular location">
    <subcellularLocation>
        <location evidence="1">Membrane</location>
        <topology evidence="1">Multi-pass membrane protein</topology>
    </subcellularLocation>
</comment>
<evidence type="ECO:0000256" key="9">
    <source>
        <dbReference type="SAM" id="Phobius"/>
    </source>
</evidence>
<keyword evidence="5 9" id="KW-0812">Transmembrane</keyword>
<dbReference type="PANTHER" id="PTHR34975">
    <property type="entry name" value="SPORE GERMINATION PROTEIN A2"/>
    <property type="match status" value="1"/>
</dbReference>
<feature type="transmembrane region" description="Helical" evidence="9">
    <location>
        <begin position="84"/>
        <end position="103"/>
    </location>
</feature>
<evidence type="ECO:0000256" key="4">
    <source>
        <dbReference type="ARBA" id="ARBA00022544"/>
    </source>
</evidence>
<dbReference type="Gene3D" id="1.20.1740.10">
    <property type="entry name" value="Amino acid/polyamine transporter I"/>
    <property type="match status" value="1"/>
</dbReference>
<evidence type="ECO:0000256" key="3">
    <source>
        <dbReference type="ARBA" id="ARBA00022448"/>
    </source>
</evidence>
<comment type="similarity">
    <text evidence="2">Belongs to the amino acid-polyamine-organocation (APC) superfamily. Spore germination protein (SGP) (TC 2.A.3.9) family.</text>
</comment>
<feature type="region of interest" description="Disordered" evidence="8">
    <location>
        <begin position="361"/>
        <end position="389"/>
    </location>
</feature>
<feature type="compositionally biased region" description="Basic and acidic residues" evidence="8">
    <location>
        <begin position="363"/>
        <end position="377"/>
    </location>
</feature>
<feature type="transmembrane region" description="Helical" evidence="9">
    <location>
        <begin position="43"/>
        <end position="63"/>
    </location>
</feature>
<feature type="transmembrane region" description="Helical" evidence="9">
    <location>
        <begin position="305"/>
        <end position="323"/>
    </location>
</feature>
<protein>
    <submittedName>
        <fullName evidence="10">Endospore germination permease</fullName>
    </submittedName>
</protein>
<feature type="transmembrane region" description="Helical" evidence="9">
    <location>
        <begin position="335"/>
        <end position="357"/>
    </location>
</feature>
<evidence type="ECO:0000256" key="1">
    <source>
        <dbReference type="ARBA" id="ARBA00004141"/>
    </source>
</evidence>
<name>A0A927CC46_9BACL</name>
<feature type="transmembrane region" description="Helical" evidence="9">
    <location>
        <begin position="152"/>
        <end position="172"/>
    </location>
</feature>
<accession>A0A927CC46</accession>
<keyword evidence="7 9" id="KW-0472">Membrane</keyword>
<feature type="transmembrane region" description="Helical" evidence="9">
    <location>
        <begin position="271"/>
        <end position="293"/>
    </location>
</feature>
<reference evidence="10" key="1">
    <citation type="submission" date="2020-09" db="EMBL/GenBank/DDBJ databases">
        <title>A novel bacterium of genus Paenibacillus, isolated from South China Sea.</title>
        <authorList>
            <person name="Huang H."/>
            <person name="Mo K."/>
            <person name="Hu Y."/>
        </authorList>
    </citation>
    <scope>NUCLEOTIDE SEQUENCE</scope>
    <source>
        <strain evidence="10">IB182363</strain>
    </source>
</reference>
<dbReference type="GO" id="GO:0009847">
    <property type="term" value="P:spore germination"/>
    <property type="evidence" value="ECO:0007669"/>
    <property type="project" value="InterPro"/>
</dbReference>
<evidence type="ECO:0000256" key="5">
    <source>
        <dbReference type="ARBA" id="ARBA00022692"/>
    </source>
</evidence>
<dbReference type="PANTHER" id="PTHR34975:SF2">
    <property type="entry name" value="SPORE GERMINATION PROTEIN A2"/>
    <property type="match status" value="1"/>
</dbReference>